<evidence type="ECO:0000256" key="2">
    <source>
        <dbReference type="ARBA" id="ARBA00004922"/>
    </source>
</evidence>
<feature type="transmembrane region" description="Helical" evidence="14">
    <location>
        <begin position="120"/>
        <end position="141"/>
    </location>
</feature>
<keyword evidence="6 14" id="KW-0328">Glycosyltransferase</keyword>
<feature type="transmembrane region" description="Helical" evidence="14">
    <location>
        <begin position="436"/>
        <end position="455"/>
    </location>
</feature>
<evidence type="ECO:0000256" key="4">
    <source>
        <dbReference type="ARBA" id="ARBA00011967"/>
    </source>
</evidence>
<comment type="similarity">
    <text evidence="3 14">Belongs to the ALG10 glucosyltransferase family.</text>
</comment>
<evidence type="ECO:0000256" key="3">
    <source>
        <dbReference type="ARBA" id="ARBA00010600"/>
    </source>
</evidence>
<evidence type="ECO:0000313" key="16">
    <source>
        <dbReference type="EMBL" id="CAG7726192.1"/>
    </source>
</evidence>
<dbReference type="PANTHER" id="PTHR12989:SF10">
    <property type="entry name" value="DOL-P-GLC:GLC(2)MAN(9)GLCNAC(2)-PP-DOL ALPHA-1,2-GLUCOSYLTRANSFERASE-RELATED"/>
    <property type="match status" value="1"/>
</dbReference>
<dbReference type="PIRSF" id="PIRSF028810">
    <property type="entry name" value="Alpha1_2_glucosyltferase_Alg10"/>
    <property type="match status" value="1"/>
</dbReference>
<keyword evidence="17" id="KW-1185">Reference proteome</keyword>
<dbReference type="GO" id="GO:0006488">
    <property type="term" value="P:dolichol-linked oligosaccharide biosynthetic process"/>
    <property type="evidence" value="ECO:0007669"/>
    <property type="project" value="InterPro"/>
</dbReference>
<evidence type="ECO:0000256" key="9">
    <source>
        <dbReference type="ARBA" id="ARBA00022824"/>
    </source>
</evidence>
<evidence type="ECO:0000256" key="15">
    <source>
        <dbReference type="SAM" id="MobiDB-lite"/>
    </source>
</evidence>
<proteinExistence type="inferred from homology"/>
<evidence type="ECO:0000256" key="14">
    <source>
        <dbReference type="PIRNR" id="PIRNR028810"/>
    </source>
</evidence>
<feature type="transmembrane region" description="Helical" evidence="14">
    <location>
        <begin position="397"/>
        <end position="416"/>
    </location>
</feature>
<comment type="catalytic activity">
    <reaction evidence="13">
        <text>an alpha-D-Glc-(1-&gt;3)-alpha-D-Glc-(1-&gt;3)-alpha-D-Man-(1-&gt;2)-alpha-D-Man-(1-&gt;2)-alpha-D-Man-(1-&gt;3)-[alpha-D-Man-(1-&gt;2)-alpha-D-Man-(1-&gt;3)-[alpha-D-Man-(1-&gt;2)-alpha-D-Man-(1-&gt;6)]-alpha-D-Man-(1-&gt;6)]-beta-D-Man-(1-&gt;4)-beta-D-GlcNAc-(1-&gt;4)-alpha-D-GlcNAc-diphospho-di-trans,poly-cis-dolichol + a di-trans,poly-cis-dolichyl beta-D-glucosyl phosphate = a alpha-D-Glc-(1-&gt;2)-alpha-D-Glc-(1-&gt;3)-alpha-D-Glc-(1-&gt;3)-alpha-D-Man-(1-&gt;2)-alpha-D-Man-(1-&gt;2)-alpha-D-Man-(1-&gt;3)-[alpha-D-Man-(1-&gt;2)-alpha-D-Man-(1-&gt;3)-[alpha-D-Man-(1-&gt;2)-alpha-D-Man-(1-&gt;6)]-alpha-D-Man-(1-&gt;6)]-beta-D-Man-(1-&gt;4)-beta-D-GlcNAc-(1-&gt;4)-alpha-D-GlcNAc-diphospho-di-trans,poly-cis-dolichol + a di-trans,poly-cis-dolichyl phosphate + H(+)</text>
        <dbReference type="Rhea" id="RHEA:29543"/>
        <dbReference type="Rhea" id="RHEA-COMP:19498"/>
        <dbReference type="Rhea" id="RHEA-COMP:19502"/>
        <dbReference type="Rhea" id="RHEA-COMP:19512"/>
        <dbReference type="Rhea" id="RHEA-COMP:19522"/>
        <dbReference type="ChEBI" id="CHEBI:15378"/>
        <dbReference type="ChEBI" id="CHEBI:57525"/>
        <dbReference type="ChEBI" id="CHEBI:57683"/>
        <dbReference type="ChEBI" id="CHEBI:132522"/>
        <dbReference type="ChEBI" id="CHEBI:132523"/>
        <dbReference type="EC" id="2.4.1.256"/>
    </reaction>
    <physiologicalReaction direction="left-to-right" evidence="13">
        <dbReference type="Rhea" id="RHEA:29544"/>
    </physiologicalReaction>
</comment>
<dbReference type="InterPro" id="IPR016900">
    <property type="entry name" value="Alg10"/>
</dbReference>
<evidence type="ECO:0000256" key="7">
    <source>
        <dbReference type="ARBA" id="ARBA00022679"/>
    </source>
</evidence>
<evidence type="ECO:0000256" key="11">
    <source>
        <dbReference type="ARBA" id="ARBA00023136"/>
    </source>
</evidence>
<evidence type="ECO:0000313" key="17">
    <source>
        <dbReference type="Proteomes" id="UP000708208"/>
    </source>
</evidence>
<feature type="transmembrane region" description="Helical" evidence="14">
    <location>
        <begin position="161"/>
        <end position="184"/>
    </location>
</feature>
<sequence>MIFYTLFLSSVILVTTYLHVVINLFIVPEPYMDEIFHVPQALAYCDGNLTQWDPKITTLPGLYLLSAGVLNVAEKLGGPDMSCSVSNLRYINVILNWLNLVVLYKINGIRLKNESEANRILSTLSLGLTPLLFFFSFLYYTDPASTLAVLLMHYAFLKERYVLSPLLGIVAICMRQTNIVWLIWHGCNILWQSSEDVLTKLLQPAAPTAAKKNKKESRSKKAGKNQKEVQEKYNPGLSRLNFKELRSVWPVLVKKVVPKSFMYAIVFGLFVAFVFLNGGVVVGDKEAHKPSINLPQLFYFTLFAMIFGFATVTSEAGNTIEIIKKNKFTYAFWVVVGLIVVYFNTTAHPYLLADNRHYTFYVWKRLYETRPILKYILVPVYIGFGVFVTANMNLHPSLIFTFIMVVAFNLVPQKLLEFRYFLLPYLMLRLHMKPTPSHILAIELIWAVIINWFTIQKYMYSPFMWSQSSEVQRFMW</sequence>
<accession>A0A8J2JTT9</accession>
<evidence type="ECO:0000256" key="12">
    <source>
        <dbReference type="ARBA" id="ARBA00044727"/>
    </source>
</evidence>
<dbReference type="EC" id="2.4.1.256" evidence="4 14"/>
<feature type="region of interest" description="Disordered" evidence="15">
    <location>
        <begin position="209"/>
        <end position="230"/>
    </location>
</feature>
<evidence type="ECO:0000256" key="13">
    <source>
        <dbReference type="ARBA" id="ARBA00048064"/>
    </source>
</evidence>
<dbReference type="GO" id="GO:0005789">
    <property type="term" value="C:endoplasmic reticulum membrane"/>
    <property type="evidence" value="ECO:0007669"/>
    <property type="project" value="UniProtKB-SubCell"/>
</dbReference>
<keyword evidence="7" id="KW-0808">Transferase</keyword>
<dbReference type="PANTHER" id="PTHR12989">
    <property type="entry name" value="ALPHA-1,2-GLUCOSYLTRANSFERASE ALG10"/>
    <property type="match status" value="1"/>
</dbReference>
<feature type="transmembrane region" description="Helical" evidence="14">
    <location>
        <begin position="6"/>
        <end position="27"/>
    </location>
</feature>
<dbReference type="EMBL" id="CAJVCH010132004">
    <property type="protein sequence ID" value="CAG7726192.1"/>
    <property type="molecule type" value="Genomic_DNA"/>
</dbReference>
<keyword evidence="10 14" id="KW-1133">Transmembrane helix</keyword>
<protein>
    <recommendedName>
        <fullName evidence="5 14">Dol-P-Glc:Glc(2)Man(9)GlcNAc(2)-PP-Dol alpha-1,2-glucosyltransferase</fullName>
        <ecNumber evidence="4 14">2.4.1.256</ecNumber>
    </recommendedName>
</protein>
<evidence type="ECO:0000256" key="8">
    <source>
        <dbReference type="ARBA" id="ARBA00022692"/>
    </source>
</evidence>
<evidence type="ECO:0000256" key="1">
    <source>
        <dbReference type="ARBA" id="ARBA00004477"/>
    </source>
</evidence>
<evidence type="ECO:0000256" key="6">
    <source>
        <dbReference type="ARBA" id="ARBA00022676"/>
    </source>
</evidence>
<keyword evidence="9" id="KW-0256">Endoplasmic reticulum</keyword>
<dbReference type="AlphaFoldDB" id="A0A8J2JTT9"/>
<feature type="transmembrane region" description="Helical" evidence="14">
    <location>
        <begin position="261"/>
        <end position="282"/>
    </location>
</feature>
<comment type="pathway">
    <text evidence="2">Protein modification; protein glycosylation.</text>
</comment>
<evidence type="ECO:0000256" key="10">
    <source>
        <dbReference type="ARBA" id="ARBA00022989"/>
    </source>
</evidence>
<feature type="transmembrane region" description="Helical" evidence="14">
    <location>
        <begin position="328"/>
        <end position="352"/>
    </location>
</feature>
<reference evidence="16" key="1">
    <citation type="submission" date="2021-06" db="EMBL/GenBank/DDBJ databases">
        <authorList>
            <person name="Hodson N. C."/>
            <person name="Mongue J. A."/>
            <person name="Jaron S. K."/>
        </authorList>
    </citation>
    <scope>NUCLEOTIDE SEQUENCE</scope>
</reference>
<comment type="subcellular location">
    <subcellularLocation>
        <location evidence="1">Endoplasmic reticulum membrane</location>
        <topology evidence="1">Multi-pass membrane protein</topology>
    </subcellularLocation>
</comment>
<comment type="caution">
    <text evidence="16">The sequence shown here is derived from an EMBL/GenBank/DDBJ whole genome shotgun (WGS) entry which is preliminary data.</text>
</comment>
<comment type="function">
    <text evidence="12">Dol-P-Glc:Glc(2)Man(9)GlcNAc(2)-PP-Dol alpha-1,2-glucosyltransferase that operates in the biosynthetic pathway of dolichol-linked oligosaccharides, the glycan precursors employed in protein asparagine (N)-glycosylation. The assembly of dolichol-linked oligosaccharides begins on the cytosolic side of the endoplasmic reticulum membrane and finishes in its lumen. The sequential addition of sugars to dolichol pyrophosphate produces dolichol-linked oligosaccharides containing fourteen sugars, including two GlcNAcs, nine mannoses and three glucoses. Once assembled, the oligosaccharide is transferred from the lipid to nascent proteins by oligosaccharyltransferases. In the lumen of the endoplasmic reticulum, adds the third and last glucose residue from dolichyl phosphate glucose (Dol-P-Glc) onto the lipid-linked oligosaccharide intermediate Glc(2)Man(9)GlcNAc(2)-PP-Dol to produce Glc(3)Man(9)GlcNAc(2)-PP-Dol.</text>
</comment>
<comment type="caution">
    <text evidence="14">Lacks conserved residue(s) required for the propagation of feature annotation.</text>
</comment>
<keyword evidence="11 14" id="KW-0472">Membrane</keyword>
<gene>
    <name evidence="16" type="ORF">AFUS01_LOCUS15115</name>
</gene>
<dbReference type="OrthoDB" id="4769at2759"/>
<keyword evidence="8 14" id="KW-0812">Transmembrane</keyword>
<dbReference type="GO" id="GO:0106073">
    <property type="term" value="F:dolichyl pyrophosphate Glc2Man9GlcNAc2 alpha-1,2-glucosyltransferase activity"/>
    <property type="evidence" value="ECO:0007669"/>
    <property type="project" value="UniProtKB-EC"/>
</dbReference>
<feature type="transmembrane region" description="Helical" evidence="14">
    <location>
        <begin position="297"/>
        <end position="316"/>
    </location>
</feature>
<name>A0A8J2JTT9_9HEXA</name>
<dbReference type="Proteomes" id="UP000708208">
    <property type="component" value="Unassembled WGS sequence"/>
</dbReference>
<dbReference type="Pfam" id="PF04922">
    <property type="entry name" value="DIE2_ALG10"/>
    <property type="match status" value="1"/>
</dbReference>
<feature type="transmembrane region" description="Helical" evidence="14">
    <location>
        <begin position="372"/>
        <end position="390"/>
    </location>
</feature>
<organism evidence="16 17">
    <name type="scientific">Allacma fusca</name>
    <dbReference type="NCBI Taxonomy" id="39272"/>
    <lineage>
        <taxon>Eukaryota</taxon>
        <taxon>Metazoa</taxon>
        <taxon>Ecdysozoa</taxon>
        <taxon>Arthropoda</taxon>
        <taxon>Hexapoda</taxon>
        <taxon>Collembola</taxon>
        <taxon>Symphypleona</taxon>
        <taxon>Sminthuridae</taxon>
        <taxon>Allacma</taxon>
    </lineage>
</organism>
<feature type="compositionally biased region" description="Basic residues" evidence="15">
    <location>
        <begin position="211"/>
        <end position="224"/>
    </location>
</feature>
<evidence type="ECO:0000256" key="5">
    <source>
        <dbReference type="ARBA" id="ARBA00018512"/>
    </source>
</evidence>